<dbReference type="Proteomes" id="UP000270296">
    <property type="component" value="Unassembled WGS sequence"/>
</dbReference>
<accession>A0A183J4G4</accession>
<organism evidence="3">
    <name type="scientific">Soboliphyme baturini</name>
    <dbReference type="NCBI Taxonomy" id="241478"/>
    <lineage>
        <taxon>Eukaryota</taxon>
        <taxon>Metazoa</taxon>
        <taxon>Ecdysozoa</taxon>
        <taxon>Nematoda</taxon>
        <taxon>Enoplea</taxon>
        <taxon>Dorylaimia</taxon>
        <taxon>Dioctophymatida</taxon>
        <taxon>Dioctophymatoidea</taxon>
        <taxon>Soboliphymatidae</taxon>
        <taxon>Soboliphyme</taxon>
    </lineage>
</organism>
<reference evidence="1 2" key="2">
    <citation type="submission" date="2018-11" db="EMBL/GenBank/DDBJ databases">
        <authorList>
            <consortium name="Pathogen Informatics"/>
        </authorList>
    </citation>
    <scope>NUCLEOTIDE SEQUENCE [LARGE SCALE GENOMIC DNA]</scope>
</reference>
<dbReference type="EMBL" id="UZAM01014526">
    <property type="protein sequence ID" value="VDP34426.1"/>
    <property type="molecule type" value="Genomic_DNA"/>
</dbReference>
<dbReference type="AlphaFoldDB" id="A0A183J4G4"/>
<name>A0A183J4G4_9BILA</name>
<dbReference type="WBParaSite" id="SBAD_0001113801-mRNA-1">
    <property type="protein sequence ID" value="SBAD_0001113801-mRNA-1"/>
    <property type="gene ID" value="SBAD_0001113801"/>
</dbReference>
<gene>
    <name evidence="1" type="ORF">SBAD_LOCUS10762</name>
</gene>
<protein>
    <submittedName>
        <fullName evidence="1 3">Uncharacterized protein</fullName>
    </submittedName>
</protein>
<reference evidence="3" key="1">
    <citation type="submission" date="2016-06" db="UniProtKB">
        <authorList>
            <consortium name="WormBaseParasite"/>
        </authorList>
    </citation>
    <scope>IDENTIFICATION</scope>
</reference>
<evidence type="ECO:0000313" key="1">
    <source>
        <dbReference type="EMBL" id="VDP34426.1"/>
    </source>
</evidence>
<keyword evidence="2" id="KW-1185">Reference proteome</keyword>
<proteinExistence type="predicted"/>
<evidence type="ECO:0000313" key="3">
    <source>
        <dbReference type="WBParaSite" id="SBAD_0001113801-mRNA-1"/>
    </source>
</evidence>
<sequence length="34" mass="4021">MRKVEDVETTRSPFSASSEIDLQSNWYKLGRSFR</sequence>
<evidence type="ECO:0000313" key="2">
    <source>
        <dbReference type="Proteomes" id="UP000270296"/>
    </source>
</evidence>